<evidence type="ECO:0000256" key="1">
    <source>
        <dbReference type="PROSITE-ProRule" id="PRU00042"/>
    </source>
</evidence>
<keyword evidence="1" id="KW-0479">Metal-binding</keyword>
<dbReference type="AlphaFoldDB" id="A0A154PSM6"/>
<name>A0A154PSM6_DUFNO</name>
<reference evidence="3 4" key="1">
    <citation type="submission" date="2015-07" db="EMBL/GenBank/DDBJ databases">
        <title>The genome of Dufourea novaeangliae.</title>
        <authorList>
            <person name="Pan H."/>
            <person name="Kapheim K."/>
        </authorList>
    </citation>
    <scope>NUCLEOTIDE SEQUENCE [LARGE SCALE GENOMIC DNA]</scope>
    <source>
        <strain evidence="3">0120121106</strain>
        <tissue evidence="3">Whole body</tissue>
    </source>
</reference>
<dbReference type="STRING" id="178035.A0A154PSM6"/>
<sequence length="126" mass="14963">MNERERKRRGVYRLHRPLIWDRVYVWGLQLHEVHCCVSVLTSMTGLTLNSLNTPPSAKKLFRCQLCHKELCSKASLKRHVADKHAARQEEYRCVICERVYCSRNSLMTHIYTYHKSRPGDIDIKFF</sequence>
<dbReference type="Proteomes" id="UP000076502">
    <property type="component" value="Unassembled WGS sequence"/>
</dbReference>
<evidence type="ECO:0000259" key="2">
    <source>
        <dbReference type="PROSITE" id="PS50157"/>
    </source>
</evidence>
<dbReference type="OrthoDB" id="6359816at2759"/>
<dbReference type="PROSITE" id="PS50157">
    <property type="entry name" value="ZINC_FINGER_C2H2_2"/>
    <property type="match status" value="2"/>
</dbReference>
<dbReference type="InterPro" id="IPR036236">
    <property type="entry name" value="Znf_C2H2_sf"/>
</dbReference>
<accession>A0A154PSM6</accession>
<dbReference type="Gene3D" id="3.30.160.60">
    <property type="entry name" value="Classic Zinc Finger"/>
    <property type="match status" value="1"/>
</dbReference>
<dbReference type="InterPro" id="IPR013087">
    <property type="entry name" value="Znf_C2H2_type"/>
</dbReference>
<evidence type="ECO:0000313" key="4">
    <source>
        <dbReference type="Proteomes" id="UP000076502"/>
    </source>
</evidence>
<dbReference type="EMBL" id="KQ435120">
    <property type="protein sequence ID" value="KZC14757.1"/>
    <property type="molecule type" value="Genomic_DNA"/>
</dbReference>
<dbReference type="Pfam" id="PF00096">
    <property type="entry name" value="zf-C2H2"/>
    <property type="match status" value="1"/>
</dbReference>
<evidence type="ECO:0000313" key="3">
    <source>
        <dbReference type="EMBL" id="KZC14757.1"/>
    </source>
</evidence>
<keyword evidence="1" id="KW-0863">Zinc-finger</keyword>
<feature type="domain" description="C2H2-type" evidence="2">
    <location>
        <begin position="61"/>
        <end position="89"/>
    </location>
</feature>
<feature type="domain" description="C2H2-type" evidence="2">
    <location>
        <begin position="91"/>
        <end position="118"/>
    </location>
</feature>
<organism evidence="3 4">
    <name type="scientific">Dufourea novaeangliae</name>
    <name type="common">Sweat bee</name>
    <dbReference type="NCBI Taxonomy" id="178035"/>
    <lineage>
        <taxon>Eukaryota</taxon>
        <taxon>Metazoa</taxon>
        <taxon>Ecdysozoa</taxon>
        <taxon>Arthropoda</taxon>
        <taxon>Hexapoda</taxon>
        <taxon>Insecta</taxon>
        <taxon>Pterygota</taxon>
        <taxon>Neoptera</taxon>
        <taxon>Endopterygota</taxon>
        <taxon>Hymenoptera</taxon>
        <taxon>Apocrita</taxon>
        <taxon>Aculeata</taxon>
        <taxon>Apoidea</taxon>
        <taxon>Anthophila</taxon>
        <taxon>Halictidae</taxon>
        <taxon>Rophitinae</taxon>
        <taxon>Dufourea</taxon>
    </lineage>
</organism>
<protein>
    <submittedName>
        <fullName evidence="3">Broad-complex core protein isoforms 1/2/3/4/5</fullName>
    </submittedName>
</protein>
<dbReference type="GO" id="GO:0008270">
    <property type="term" value="F:zinc ion binding"/>
    <property type="evidence" value="ECO:0007669"/>
    <property type="project" value="UniProtKB-KW"/>
</dbReference>
<keyword evidence="1" id="KW-0862">Zinc</keyword>
<gene>
    <name evidence="3" type="ORF">WN55_07506</name>
</gene>
<dbReference type="PROSITE" id="PS00028">
    <property type="entry name" value="ZINC_FINGER_C2H2_1"/>
    <property type="match status" value="2"/>
</dbReference>
<dbReference type="SMART" id="SM00355">
    <property type="entry name" value="ZnF_C2H2"/>
    <property type="match status" value="2"/>
</dbReference>
<keyword evidence="4" id="KW-1185">Reference proteome</keyword>
<dbReference type="SUPFAM" id="SSF57667">
    <property type="entry name" value="beta-beta-alpha zinc fingers"/>
    <property type="match status" value="1"/>
</dbReference>
<proteinExistence type="predicted"/>